<sequence>MVKKSCYLTLALLLAVTLLIPFNRASAEEGQLKYDFDRIEVVYAAEFTAYPQNAPADHWLTALGGGPDKPIQTLYGIVHLYTGDQFIEEQFISVTGEGGSERFLSNSMRNEYYDASYTTKKQTTIEFWSGKKLDGNAVVKDLTQTVKGITLVQSFDPDGTLTGYQLRNSFTFDDPSSQNYYDSLYTSNPASLVHTGELNGVEIEPTPETSTDENPVAEEKGPDATIPEVTKPDGTTEQPGQPQSYKPRGKVSILSAAASTNQSNTIKADTLKQLGLFTGTNTGYQLDDSFTRAQGVAMLLRLSGEADDAAAAQLKPNFTDVKSTNWAANAIAYAVSKGYVKGIGNGAFAPDRAMSGKEFLTLINRLLGYPDATPSAAEELSRNNGLLTADAAARLASVMPFLRGDMVEVVYAALQTNLSGSAKTLIGSLVEDKETISADVAVASGLYTKIKSNEPLYYIPKPGSDPMDSIEQAIRQMLRQRKH</sequence>
<feature type="compositionally biased region" description="Polar residues" evidence="1">
    <location>
        <begin position="233"/>
        <end position="244"/>
    </location>
</feature>
<evidence type="ECO:0000313" key="5">
    <source>
        <dbReference type="Proteomes" id="UP000609346"/>
    </source>
</evidence>
<feature type="chain" id="PRO_5045793267" evidence="2">
    <location>
        <begin position="28"/>
        <end position="483"/>
    </location>
</feature>
<feature type="region of interest" description="Disordered" evidence="1">
    <location>
        <begin position="199"/>
        <end position="249"/>
    </location>
</feature>
<feature type="signal peptide" evidence="2">
    <location>
        <begin position="1"/>
        <end position="27"/>
    </location>
</feature>
<evidence type="ECO:0000313" key="4">
    <source>
        <dbReference type="EMBL" id="MBD3922065.1"/>
    </source>
</evidence>
<evidence type="ECO:0000256" key="2">
    <source>
        <dbReference type="SAM" id="SignalP"/>
    </source>
</evidence>
<evidence type="ECO:0000256" key="1">
    <source>
        <dbReference type="SAM" id="MobiDB-lite"/>
    </source>
</evidence>
<proteinExistence type="predicted"/>
<reference evidence="4 5" key="1">
    <citation type="submission" date="2020-09" db="EMBL/GenBank/DDBJ databases">
        <title>Paenibacillus sp. strain PR3 16S rRNA gene Genome sequencing and assembly.</title>
        <authorList>
            <person name="Kim J."/>
        </authorList>
    </citation>
    <scope>NUCLEOTIDE SEQUENCE [LARGE SCALE GENOMIC DNA]</scope>
    <source>
        <strain evidence="4 5">PR3</strain>
    </source>
</reference>
<protein>
    <submittedName>
        <fullName evidence="4">S-layer homology domain-containing protein</fullName>
    </submittedName>
</protein>
<dbReference type="Proteomes" id="UP000609346">
    <property type="component" value="Unassembled WGS sequence"/>
</dbReference>
<dbReference type="InterPro" id="IPR001119">
    <property type="entry name" value="SLH_dom"/>
</dbReference>
<name>A0ABR8N4C3_9BACL</name>
<comment type="caution">
    <text evidence="4">The sequence shown here is derived from an EMBL/GenBank/DDBJ whole genome shotgun (WGS) entry which is preliminary data.</text>
</comment>
<gene>
    <name evidence="4" type="ORF">H8B09_25105</name>
</gene>
<keyword evidence="2" id="KW-0732">Signal</keyword>
<dbReference type="Pfam" id="PF00395">
    <property type="entry name" value="SLH"/>
    <property type="match status" value="1"/>
</dbReference>
<evidence type="ECO:0000259" key="3">
    <source>
        <dbReference type="PROSITE" id="PS51272"/>
    </source>
</evidence>
<accession>A0ABR8N4C3</accession>
<dbReference type="PROSITE" id="PS51272">
    <property type="entry name" value="SLH"/>
    <property type="match status" value="1"/>
</dbReference>
<dbReference type="EMBL" id="JACXZA010000007">
    <property type="protein sequence ID" value="MBD3922065.1"/>
    <property type="molecule type" value="Genomic_DNA"/>
</dbReference>
<keyword evidence="5" id="KW-1185">Reference proteome</keyword>
<dbReference type="RefSeq" id="WP_191206350.1">
    <property type="nucleotide sequence ID" value="NZ_JACXZA010000007.1"/>
</dbReference>
<feature type="domain" description="SLH" evidence="3">
    <location>
        <begin position="314"/>
        <end position="377"/>
    </location>
</feature>
<organism evidence="4 5">
    <name type="scientific">Paenibacillus terricola</name>
    <dbReference type="NCBI Taxonomy" id="2763503"/>
    <lineage>
        <taxon>Bacteria</taxon>
        <taxon>Bacillati</taxon>
        <taxon>Bacillota</taxon>
        <taxon>Bacilli</taxon>
        <taxon>Bacillales</taxon>
        <taxon>Paenibacillaceae</taxon>
        <taxon>Paenibacillus</taxon>
    </lineage>
</organism>